<protein>
    <submittedName>
        <fullName evidence="1">Uncharacterized protein</fullName>
    </submittedName>
</protein>
<dbReference type="AlphaFoldDB" id="A0A381PLP5"/>
<name>A0A381PLP5_9ZZZZ</name>
<accession>A0A381PLP5</accession>
<dbReference type="EMBL" id="UINC01001027">
    <property type="protein sequence ID" value="SUZ67956.1"/>
    <property type="molecule type" value="Genomic_DNA"/>
</dbReference>
<reference evidence="1" key="1">
    <citation type="submission" date="2018-05" db="EMBL/GenBank/DDBJ databases">
        <authorList>
            <person name="Lanie J.A."/>
            <person name="Ng W.-L."/>
            <person name="Kazmierczak K.M."/>
            <person name="Andrzejewski T.M."/>
            <person name="Davidsen T.M."/>
            <person name="Wayne K.J."/>
            <person name="Tettelin H."/>
            <person name="Glass J.I."/>
            <person name="Rusch D."/>
            <person name="Podicherti R."/>
            <person name="Tsui H.-C.T."/>
            <person name="Winkler M.E."/>
        </authorList>
    </citation>
    <scope>NUCLEOTIDE SEQUENCE</scope>
</reference>
<gene>
    <name evidence="1" type="ORF">METZ01_LOCUS20810</name>
</gene>
<evidence type="ECO:0000313" key="1">
    <source>
        <dbReference type="EMBL" id="SUZ67956.1"/>
    </source>
</evidence>
<sequence>MARRAGKIAPPFLRNDRAARRGRLGFDGGDEIKGACREGSDSRKTIAATFIVANEDNYALAA</sequence>
<organism evidence="1">
    <name type="scientific">marine metagenome</name>
    <dbReference type="NCBI Taxonomy" id="408172"/>
    <lineage>
        <taxon>unclassified sequences</taxon>
        <taxon>metagenomes</taxon>
        <taxon>ecological metagenomes</taxon>
    </lineage>
</organism>
<proteinExistence type="predicted"/>